<gene>
    <name evidence="1" type="ORF">PR048_022019</name>
</gene>
<evidence type="ECO:0000313" key="2">
    <source>
        <dbReference type="Proteomes" id="UP001159363"/>
    </source>
</evidence>
<sequence>MKGRDKLEVPEKTSRPTASFGTISTYRGSVTVYLTIILLLGRRKTCPDKNAGDFPYAADKVRLLIFVVDGEKCARDRLEERLAKVRLFRIVFDRDTRWGARACMGRMVTEGDADAHVKCSIALTPKVLNWRVVFSWCCVYRCDSKRGTAVVSPDVSDDIAVSISRVEQQYNITY</sequence>
<protein>
    <submittedName>
        <fullName evidence="1">Uncharacterized protein</fullName>
    </submittedName>
</protein>
<reference evidence="1 2" key="1">
    <citation type="submission" date="2023-02" db="EMBL/GenBank/DDBJ databases">
        <title>LHISI_Scaffold_Assembly.</title>
        <authorList>
            <person name="Stuart O.P."/>
            <person name="Cleave R."/>
            <person name="Magrath M.J.L."/>
            <person name="Mikheyev A.S."/>
        </authorList>
    </citation>
    <scope>NUCLEOTIDE SEQUENCE [LARGE SCALE GENOMIC DNA]</scope>
    <source>
        <strain evidence="1">Daus_M_001</strain>
        <tissue evidence="1">Leg muscle</tissue>
    </source>
</reference>
<name>A0ABQ9GZU9_9NEOP</name>
<organism evidence="1 2">
    <name type="scientific">Dryococelus australis</name>
    <dbReference type="NCBI Taxonomy" id="614101"/>
    <lineage>
        <taxon>Eukaryota</taxon>
        <taxon>Metazoa</taxon>
        <taxon>Ecdysozoa</taxon>
        <taxon>Arthropoda</taxon>
        <taxon>Hexapoda</taxon>
        <taxon>Insecta</taxon>
        <taxon>Pterygota</taxon>
        <taxon>Neoptera</taxon>
        <taxon>Polyneoptera</taxon>
        <taxon>Phasmatodea</taxon>
        <taxon>Verophasmatodea</taxon>
        <taxon>Anareolatae</taxon>
        <taxon>Phasmatidae</taxon>
        <taxon>Eurycanthinae</taxon>
        <taxon>Dryococelus</taxon>
    </lineage>
</organism>
<comment type="caution">
    <text evidence="1">The sequence shown here is derived from an EMBL/GenBank/DDBJ whole genome shotgun (WGS) entry which is preliminary data.</text>
</comment>
<proteinExistence type="predicted"/>
<dbReference type="EMBL" id="JARBHB010000008">
    <property type="protein sequence ID" value="KAJ8877564.1"/>
    <property type="molecule type" value="Genomic_DNA"/>
</dbReference>
<evidence type="ECO:0000313" key="1">
    <source>
        <dbReference type="EMBL" id="KAJ8877564.1"/>
    </source>
</evidence>
<accession>A0ABQ9GZU9</accession>
<dbReference type="Proteomes" id="UP001159363">
    <property type="component" value="Chromosome 7"/>
</dbReference>
<keyword evidence="2" id="KW-1185">Reference proteome</keyword>